<dbReference type="Proteomes" id="UP000064967">
    <property type="component" value="Chromosome"/>
</dbReference>
<dbReference type="AlphaFoldDB" id="A0A0K1QE29"/>
<organism evidence="3 4">
    <name type="scientific">Labilithrix luteola</name>
    <dbReference type="NCBI Taxonomy" id="1391654"/>
    <lineage>
        <taxon>Bacteria</taxon>
        <taxon>Pseudomonadati</taxon>
        <taxon>Myxococcota</taxon>
        <taxon>Polyangia</taxon>
        <taxon>Polyangiales</taxon>
        <taxon>Labilitrichaceae</taxon>
        <taxon>Labilithrix</taxon>
    </lineage>
</organism>
<dbReference type="PATRIC" id="fig|1391654.3.peg.10780"/>
<feature type="signal peptide" evidence="2">
    <location>
        <begin position="1"/>
        <end position="41"/>
    </location>
</feature>
<feature type="region of interest" description="Disordered" evidence="1">
    <location>
        <begin position="41"/>
        <end position="76"/>
    </location>
</feature>
<evidence type="ECO:0008006" key="5">
    <source>
        <dbReference type="Google" id="ProtNLM"/>
    </source>
</evidence>
<sequence length="520" mass="55807">MPHDRMRCGRDQVIFPRTRVWFSVSALVVVSTGLASLPSCAESDATNSESDASSDVTLGPAPTVDASDAEGGADAGCDAADESCAPGVGCDVAPWCPVPADVSAFTALTAVWGSGKNDVWAVGSNGAVLHWDGASWVTTPTKRTNTFNAVWGSGANDVWIASATDTIFHAGGFTGASTAWTHVPTPIEEGADAPVFTMWGASADGVRIGGWPFHVFDEEVGAVIVANTLVKKVTDDGGLELRGIPGEPMLLGSWSASADDIWLVADNSLFVDWQRSYSLHGTKAPGSAAMTWAEVDTRAAVTLRAVWGSKPNDVWAVGDIGTIRHVTNASADEWQVVPSPTHQRLNAIWGAASNDVWAVGDQGTILHYDGNTWSKTLAAFPRGRSRTCAASGAARTTTSGSWEAAWCSITPAACWSMREVRREARCSNRRHVCRDACRSSGHRLRNDRRRRGDESRERRRLVAGARGWSSARRRRGRRWRGCRRRAARVLGRRLLPYRIAEKPDASCGLGRRQGRGLGGQ</sequence>
<gene>
    <name evidence="3" type="ORF">AKJ09_10641</name>
</gene>
<evidence type="ECO:0000256" key="2">
    <source>
        <dbReference type="SAM" id="SignalP"/>
    </source>
</evidence>
<keyword evidence="4" id="KW-1185">Reference proteome</keyword>
<evidence type="ECO:0000313" key="4">
    <source>
        <dbReference type="Proteomes" id="UP000064967"/>
    </source>
</evidence>
<reference evidence="3 4" key="1">
    <citation type="submission" date="2015-08" db="EMBL/GenBank/DDBJ databases">
        <authorList>
            <person name="Babu N.S."/>
            <person name="Beckwith C.J."/>
            <person name="Beseler K.G."/>
            <person name="Brison A."/>
            <person name="Carone J.V."/>
            <person name="Caskin T.P."/>
            <person name="Diamond M."/>
            <person name="Durham M.E."/>
            <person name="Foxe J.M."/>
            <person name="Go M."/>
            <person name="Henderson B.A."/>
            <person name="Jones I.B."/>
            <person name="McGettigan J.A."/>
            <person name="Micheletti S.J."/>
            <person name="Nasrallah M.E."/>
            <person name="Ortiz D."/>
            <person name="Piller C.R."/>
            <person name="Privatt S.R."/>
            <person name="Schneider S.L."/>
            <person name="Sharp S."/>
            <person name="Smith T.C."/>
            <person name="Stanton J.D."/>
            <person name="Ullery H.E."/>
            <person name="Wilson R.J."/>
            <person name="Serrano M.G."/>
            <person name="Buck G."/>
            <person name="Lee V."/>
            <person name="Wang Y."/>
            <person name="Carvalho R."/>
            <person name="Voegtly L."/>
            <person name="Shi R."/>
            <person name="Duckworth R."/>
            <person name="Johnson A."/>
            <person name="Loviza R."/>
            <person name="Walstead R."/>
            <person name="Shah Z."/>
            <person name="Kiflezghi M."/>
            <person name="Wade K."/>
            <person name="Ball S.L."/>
            <person name="Bradley K.W."/>
            <person name="Asai D.J."/>
            <person name="Bowman C.A."/>
            <person name="Russell D.A."/>
            <person name="Pope W.H."/>
            <person name="Jacobs-Sera D."/>
            <person name="Hendrix R.W."/>
            <person name="Hatfull G.F."/>
        </authorList>
    </citation>
    <scope>NUCLEOTIDE SEQUENCE [LARGE SCALE GENOMIC DNA]</scope>
    <source>
        <strain evidence="3 4">DSM 27648</strain>
    </source>
</reference>
<proteinExistence type="predicted"/>
<evidence type="ECO:0000313" key="3">
    <source>
        <dbReference type="EMBL" id="AKV03978.1"/>
    </source>
</evidence>
<evidence type="ECO:0000256" key="1">
    <source>
        <dbReference type="SAM" id="MobiDB-lite"/>
    </source>
</evidence>
<dbReference type="KEGG" id="llu:AKJ09_10641"/>
<dbReference type="STRING" id="1391654.AKJ09_10641"/>
<accession>A0A0K1QE29</accession>
<keyword evidence="2" id="KW-0732">Signal</keyword>
<dbReference type="SMART" id="SM00706">
    <property type="entry name" value="TECPR"/>
    <property type="match status" value="3"/>
</dbReference>
<dbReference type="InterPro" id="IPR006624">
    <property type="entry name" value="Beta-propeller_rpt_TECPR"/>
</dbReference>
<feature type="compositionally biased region" description="Polar residues" evidence="1">
    <location>
        <begin position="44"/>
        <end position="56"/>
    </location>
</feature>
<feature type="chain" id="PRO_5005467300" description="Type IV fimbrial biogenesis protein PilY1" evidence="2">
    <location>
        <begin position="42"/>
        <end position="520"/>
    </location>
</feature>
<name>A0A0K1QE29_9BACT</name>
<dbReference type="EMBL" id="CP012333">
    <property type="protein sequence ID" value="AKV03978.1"/>
    <property type="molecule type" value="Genomic_DNA"/>
</dbReference>
<protein>
    <recommendedName>
        <fullName evidence="5">Type IV fimbrial biogenesis protein PilY1</fullName>
    </recommendedName>
</protein>
<feature type="compositionally biased region" description="Low complexity" evidence="1">
    <location>
        <begin position="65"/>
        <end position="76"/>
    </location>
</feature>